<reference evidence="4" key="3">
    <citation type="submission" date="2025-09" db="UniProtKB">
        <authorList>
            <consortium name="Ensembl"/>
        </authorList>
    </citation>
    <scope>IDENTIFICATION</scope>
</reference>
<evidence type="ECO:0000256" key="1">
    <source>
        <dbReference type="SAM" id="Coils"/>
    </source>
</evidence>
<protein>
    <recommendedName>
        <fullName evidence="3">HTH psq-type domain-containing protein</fullName>
    </recommendedName>
</protein>
<keyword evidence="5" id="KW-1185">Reference proteome</keyword>
<evidence type="ECO:0000313" key="4">
    <source>
        <dbReference type="Ensembl" id="ENSHHUP00000014811.1"/>
    </source>
</evidence>
<evidence type="ECO:0000256" key="2">
    <source>
        <dbReference type="SAM" id="MobiDB-lite"/>
    </source>
</evidence>
<dbReference type="Ensembl" id="ENSHHUT00000015312.1">
    <property type="protein sequence ID" value="ENSHHUP00000014811.1"/>
    <property type="gene ID" value="ENSHHUG00000009169.1"/>
</dbReference>
<name>A0A4W5KRP3_9TELE</name>
<keyword evidence="1" id="KW-0175">Coiled coil</keyword>
<dbReference type="GO" id="GO:0003677">
    <property type="term" value="F:DNA binding"/>
    <property type="evidence" value="ECO:0007669"/>
    <property type="project" value="InterPro"/>
</dbReference>
<feature type="region of interest" description="Disordered" evidence="2">
    <location>
        <begin position="276"/>
        <end position="301"/>
    </location>
</feature>
<feature type="domain" description="HTH psq-type" evidence="3">
    <location>
        <begin position="323"/>
        <end position="361"/>
    </location>
</feature>
<organism evidence="4 5">
    <name type="scientific">Hucho hucho</name>
    <name type="common">huchen</name>
    <dbReference type="NCBI Taxonomy" id="62062"/>
    <lineage>
        <taxon>Eukaryota</taxon>
        <taxon>Metazoa</taxon>
        <taxon>Chordata</taxon>
        <taxon>Craniata</taxon>
        <taxon>Vertebrata</taxon>
        <taxon>Euteleostomi</taxon>
        <taxon>Actinopterygii</taxon>
        <taxon>Neopterygii</taxon>
        <taxon>Teleostei</taxon>
        <taxon>Protacanthopterygii</taxon>
        <taxon>Salmoniformes</taxon>
        <taxon>Salmonidae</taxon>
        <taxon>Salmoninae</taxon>
        <taxon>Hucho</taxon>
    </lineage>
</organism>
<sequence>MSHYKKNHFVILFQFRTLSSLRRCCPFRGLTPADIHKRRRQHGSRIGGRFVFISQYAHSLLVFYTKLTEYLNPSPLKMAKLQSLSVFVNTRLTVATVEIMGAVEKVVAEYQEEISRSKEENDRLRRLLRIRPEIKLYRIDSLQFCLAVSEEEVTPVQQQCDQEKWNSSLGTKDPEPMHIKEEEVGTTQEVGQLQELEADIIEFIFTPPCVKSDCGKEDPLLSLPQTETMEKRERDSKPLDLKPFGTVTHLDITSDPPDNQDIVSSHSSAVINDPVGFDIRPPLDPNSPLRKPGTKASTTYKKPHILPMPRVRVRTTDRGLFHPETFERASQDVLVGGQSVRSAAKAHGVCHVTLFRYCRRKKDNANARLPAYRAHNRVFSQEQENHLEDYLLRAADIYFGLSPKEVSLQ</sequence>
<dbReference type="STRING" id="62062.ENSHHUP00000014811"/>
<dbReference type="Pfam" id="PF05225">
    <property type="entry name" value="HTH_psq"/>
    <property type="match status" value="1"/>
</dbReference>
<dbReference type="Proteomes" id="UP000314982">
    <property type="component" value="Unassembled WGS sequence"/>
</dbReference>
<evidence type="ECO:0000313" key="5">
    <source>
        <dbReference type="Proteomes" id="UP000314982"/>
    </source>
</evidence>
<reference evidence="4" key="2">
    <citation type="submission" date="2025-08" db="UniProtKB">
        <authorList>
            <consortium name="Ensembl"/>
        </authorList>
    </citation>
    <scope>IDENTIFICATION</scope>
</reference>
<proteinExistence type="predicted"/>
<dbReference type="AlphaFoldDB" id="A0A4W5KRP3"/>
<dbReference type="InterPro" id="IPR007889">
    <property type="entry name" value="HTH_Psq"/>
</dbReference>
<reference evidence="5" key="1">
    <citation type="submission" date="2018-06" db="EMBL/GenBank/DDBJ databases">
        <title>Genome assembly of Danube salmon.</title>
        <authorList>
            <person name="Macqueen D.J."/>
            <person name="Gundappa M.K."/>
        </authorList>
    </citation>
    <scope>NUCLEOTIDE SEQUENCE [LARGE SCALE GENOMIC DNA]</scope>
</reference>
<evidence type="ECO:0000259" key="3">
    <source>
        <dbReference type="Pfam" id="PF05225"/>
    </source>
</evidence>
<feature type="coiled-coil region" evidence="1">
    <location>
        <begin position="100"/>
        <end position="127"/>
    </location>
</feature>
<accession>A0A4W5KRP3</accession>
<dbReference type="GeneTree" id="ENSGT01000000215975"/>